<reference evidence="2 3" key="1">
    <citation type="journal article" date="2024" name="IMA Fungus">
        <title>Apiospora arundinis, a panoply of carbohydrate-active enzymes and secondary metabolites.</title>
        <authorList>
            <person name="Sorensen T."/>
            <person name="Petersen C."/>
            <person name="Muurmann A.T."/>
            <person name="Christiansen J.V."/>
            <person name="Brundto M.L."/>
            <person name="Overgaard C.K."/>
            <person name="Boysen A.T."/>
            <person name="Wollenberg R.D."/>
            <person name="Larsen T.O."/>
            <person name="Sorensen J.L."/>
            <person name="Nielsen K.L."/>
            <person name="Sondergaard T.E."/>
        </authorList>
    </citation>
    <scope>NUCLEOTIDE SEQUENCE [LARGE SCALE GENOMIC DNA]</scope>
    <source>
        <strain evidence="2 3">AAU 773</strain>
    </source>
</reference>
<comment type="caution">
    <text evidence="2">The sequence shown here is derived from an EMBL/GenBank/DDBJ whole genome shotgun (WGS) entry which is preliminary data.</text>
</comment>
<protein>
    <submittedName>
        <fullName evidence="2">Uncharacterized protein</fullName>
    </submittedName>
</protein>
<keyword evidence="1" id="KW-0175">Coiled coil</keyword>
<keyword evidence="3" id="KW-1185">Reference proteome</keyword>
<dbReference type="EMBL" id="JAPCWZ010000004">
    <property type="protein sequence ID" value="KAK8869413.1"/>
    <property type="molecule type" value="Genomic_DNA"/>
</dbReference>
<dbReference type="Proteomes" id="UP001390339">
    <property type="component" value="Unassembled WGS sequence"/>
</dbReference>
<sequence length="255" mass="27789">MGREGSEVDLERIRTLGLEVTACTISVLAKDAKKAQLELFCAAVSKGLSSIKRYYNIQSLYSGKGGRRCGPSHASCPPEYSQVLDAGADGSQGGKAWATALDGPPVYRAPAAAGSSQNTEEAAGKPFVRLSGFGSATPQLQWGQQILVLDDIMSQLSHLTETVQRLTERVQRLTERMDGVESRIAAEAQTAGWKGEFVGKDDLWDSEMDGVSDHLEEKLKEHLVEYLDNELEEKEAEILEAVVDKICSARVRLDM</sequence>
<accession>A0ABR2IX47</accession>
<organism evidence="2 3">
    <name type="scientific">Apiospora arundinis</name>
    <dbReference type="NCBI Taxonomy" id="335852"/>
    <lineage>
        <taxon>Eukaryota</taxon>
        <taxon>Fungi</taxon>
        <taxon>Dikarya</taxon>
        <taxon>Ascomycota</taxon>
        <taxon>Pezizomycotina</taxon>
        <taxon>Sordariomycetes</taxon>
        <taxon>Xylariomycetidae</taxon>
        <taxon>Amphisphaeriales</taxon>
        <taxon>Apiosporaceae</taxon>
        <taxon>Apiospora</taxon>
    </lineage>
</organism>
<proteinExistence type="predicted"/>
<gene>
    <name evidence="2" type="ORF">PGQ11_007991</name>
</gene>
<evidence type="ECO:0000313" key="3">
    <source>
        <dbReference type="Proteomes" id="UP001390339"/>
    </source>
</evidence>
<name>A0ABR2IX47_9PEZI</name>
<feature type="coiled-coil region" evidence="1">
    <location>
        <begin position="149"/>
        <end position="190"/>
    </location>
</feature>
<evidence type="ECO:0000256" key="1">
    <source>
        <dbReference type="SAM" id="Coils"/>
    </source>
</evidence>
<evidence type="ECO:0000313" key="2">
    <source>
        <dbReference type="EMBL" id="KAK8869413.1"/>
    </source>
</evidence>